<evidence type="ECO:0000313" key="2">
    <source>
        <dbReference type="EMBL" id="KFD69965.1"/>
    </source>
</evidence>
<dbReference type="AlphaFoldDB" id="A0A085NKG9"/>
<proteinExistence type="predicted"/>
<evidence type="ECO:0000313" key="1">
    <source>
        <dbReference type="EMBL" id="KFD52386.1"/>
    </source>
</evidence>
<organism evidence="2">
    <name type="scientific">Trichuris suis</name>
    <name type="common">pig whipworm</name>
    <dbReference type="NCBI Taxonomy" id="68888"/>
    <lineage>
        <taxon>Eukaryota</taxon>
        <taxon>Metazoa</taxon>
        <taxon>Ecdysozoa</taxon>
        <taxon>Nematoda</taxon>
        <taxon>Enoplea</taxon>
        <taxon>Dorylaimia</taxon>
        <taxon>Trichinellida</taxon>
        <taxon>Trichuridae</taxon>
        <taxon>Trichuris</taxon>
    </lineage>
</organism>
<keyword evidence="3" id="KW-1185">Reference proteome</keyword>
<accession>A0A085NKG9</accession>
<sequence>MLADRSARKVDRQKTIERSLGGFSVHWHANCIVRRKIDRFMKRLMDDEQREFKPKGDSPRRCDS</sequence>
<evidence type="ECO:0000313" key="3">
    <source>
        <dbReference type="Proteomes" id="UP000030764"/>
    </source>
</evidence>
<reference evidence="2 3" key="1">
    <citation type="journal article" date="2014" name="Nat. Genet.">
        <title>Genome and transcriptome of the porcine whipworm Trichuris suis.</title>
        <authorList>
            <person name="Jex A.R."/>
            <person name="Nejsum P."/>
            <person name="Schwarz E.M."/>
            <person name="Hu L."/>
            <person name="Young N.D."/>
            <person name="Hall R.S."/>
            <person name="Korhonen P.K."/>
            <person name="Liao S."/>
            <person name="Thamsborg S."/>
            <person name="Xia J."/>
            <person name="Xu P."/>
            <person name="Wang S."/>
            <person name="Scheerlinck J.P."/>
            <person name="Hofmann A."/>
            <person name="Sternberg P.W."/>
            <person name="Wang J."/>
            <person name="Gasser R.B."/>
        </authorList>
    </citation>
    <scope>NUCLEOTIDE SEQUENCE [LARGE SCALE GENOMIC DNA]</scope>
    <source>
        <strain evidence="2">DCEP-RM93F</strain>
        <strain evidence="1">DCEP-RM93M</strain>
    </source>
</reference>
<gene>
    <name evidence="1" type="ORF">M513_06767</name>
    <name evidence="2" type="ORF">M514_06767</name>
</gene>
<name>A0A085NKG9_9BILA</name>
<dbReference type="Proteomes" id="UP000030758">
    <property type="component" value="Unassembled WGS sequence"/>
</dbReference>
<dbReference type="EMBL" id="KL363228">
    <property type="protein sequence ID" value="KFD52386.1"/>
    <property type="molecule type" value="Genomic_DNA"/>
</dbReference>
<dbReference type="Proteomes" id="UP000030764">
    <property type="component" value="Unassembled WGS sequence"/>
</dbReference>
<dbReference type="EMBL" id="KL367491">
    <property type="protein sequence ID" value="KFD69965.1"/>
    <property type="molecule type" value="Genomic_DNA"/>
</dbReference>
<protein>
    <submittedName>
        <fullName evidence="2">Uncharacterized protein</fullName>
    </submittedName>
</protein>